<comment type="caution">
    <text evidence="2">The sequence shown here is derived from an EMBL/GenBank/DDBJ whole genome shotgun (WGS) entry which is preliminary data.</text>
</comment>
<dbReference type="SUPFAM" id="SSF53335">
    <property type="entry name" value="S-adenosyl-L-methionine-dependent methyltransferases"/>
    <property type="match status" value="1"/>
</dbReference>
<dbReference type="GO" id="GO:0008171">
    <property type="term" value="F:O-methyltransferase activity"/>
    <property type="evidence" value="ECO:0007669"/>
    <property type="project" value="TreeGrafter"/>
</dbReference>
<accession>A0A1F7YJV3</accession>
<dbReference type="AlphaFoldDB" id="A0A1F7YJV3"/>
<gene>
    <name evidence="2" type="ORF">A2628_02065</name>
</gene>
<evidence type="ECO:0000313" key="2">
    <source>
        <dbReference type="EMBL" id="OGM27552.1"/>
    </source>
</evidence>
<dbReference type="EMBL" id="MGGL01000004">
    <property type="protein sequence ID" value="OGM27552.1"/>
    <property type="molecule type" value="Genomic_DNA"/>
</dbReference>
<protein>
    <recommendedName>
        <fullName evidence="1">Methyltransferase FkbM domain-containing protein</fullName>
    </recommendedName>
</protein>
<dbReference type="NCBIfam" id="TIGR01444">
    <property type="entry name" value="fkbM_fam"/>
    <property type="match status" value="1"/>
</dbReference>
<dbReference type="Gene3D" id="3.40.50.150">
    <property type="entry name" value="Vaccinia Virus protein VP39"/>
    <property type="match status" value="1"/>
</dbReference>
<sequence length="267" mass="30642">MNNFCEKMMGVVNTLCRLLQAIGLIESCRVVLSTLFGKRIIPFKYKGNRLYINNDRSTLYHIGHSVNKLEKLAQSIENTNPKTIIVVGANCGLYSFFVGKRFPEANLYLFEPTPDLIEIIYKNLRGFHNFEVVEKAVLEKRGKVKFYINPHSQQTNSIDKESIEFNLPQQLKEVYVASVSLDDFCKDRNIKKIDVLKVDIQGTELRLLKGAEKTIKVTSEAFFEVTFLFKEAASLLNLLIKEFGSYSLVNEIIMGADLRFFRKNYGK</sequence>
<organism evidence="2 3">
    <name type="scientific">Candidatus Woesebacteria bacterium RIFCSPHIGHO2_01_FULL_40_22</name>
    <dbReference type="NCBI Taxonomy" id="1802499"/>
    <lineage>
        <taxon>Bacteria</taxon>
        <taxon>Candidatus Woeseibacteriota</taxon>
    </lineage>
</organism>
<evidence type="ECO:0000313" key="3">
    <source>
        <dbReference type="Proteomes" id="UP000179221"/>
    </source>
</evidence>
<dbReference type="InterPro" id="IPR006342">
    <property type="entry name" value="FkbM_mtfrase"/>
</dbReference>
<dbReference type="Proteomes" id="UP000179221">
    <property type="component" value="Unassembled WGS sequence"/>
</dbReference>
<dbReference type="PANTHER" id="PTHR36973:SF4">
    <property type="entry name" value="NODULATION PROTEIN"/>
    <property type="match status" value="1"/>
</dbReference>
<proteinExistence type="predicted"/>
<reference evidence="2 3" key="1">
    <citation type="journal article" date="2016" name="Nat. Commun.">
        <title>Thousands of microbial genomes shed light on interconnected biogeochemical processes in an aquifer system.</title>
        <authorList>
            <person name="Anantharaman K."/>
            <person name="Brown C.T."/>
            <person name="Hug L.A."/>
            <person name="Sharon I."/>
            <person name="Castelle C.J."/>
            <person name="Probst A.J."/>
            <person name="Thomas B.C."/>
            <person name="Singh A."/>
            <person name="Wilkins M.J."/>
            <person name="Karaoz U."/>
            <person name="Brodie E.L."/>
            <person name="Williams K.H."/>
            <person name="Hubbard S.S."/>
            <person name="Banfield J.F."/>
        </authorList>
    </citation>
    <scope>NUCLEOTIDE SEQUENCE [LARGE SCALE GENOMIC DNA]</scope>
</reference>
<name>A0A1F7YJV3_9BACT</name>
<feature type="domain" description="Methyltransferase FkbM" evidence="1">
    <location>
        <begin position="87"/>
        <end position="229"/>
    </location>
</feature>
<evidence type="ECO:0000259" key="1">
    <source>
        <dbReference type="Pfam" id="PF05050"/>
    </source>
</evidence>
<dbReference type="Pfam" id="PF05050">
    <property type="entry name" value="Methyltransf_21"/>
    <property type="match status" value="1"/>
</dbReference>
<dbReference type="PANTHER" id="PTHR36973">
    <property type="entry name" value="SLL1456 PROTEIN-RELATED"/>
    <property type="match status" value="1"/>
</dbReference>
<dbReference type="InterPro" id="IPR029063">
    <property type="entry name" value="SAM-dependent_MTases_sf"/>
</dbReference>
<dbReference type="InterPro" id="IPR053188">
    <property type="entry name" value="FkbM_Methyltransferase"/>
</dbReference>